<keyword evidence="2" id="KW-1185">Reference proteome</keyword>
<evidence type="ECO:0000313" key="1">
    <source>
        <dbReference type="EMBL" id="KIW94161.1"/>
    </source>
</evidence>
<dbReference type="InterPro" id="IPR021109">
    <property type="entry name" value="Peptidase_aspartic_dom_sf"/>
</dbReference>
<dbReference type="Gene3D" id="2.40.70.10">
    <property type="entry name" value="Acid Proteases"/>
    <property type="match status" value="1"/>
</dbReference>
<name>A0A0D2EWD7_CLAB1</name>
<dbReference type="RefSeq" id="XP_016620830.1">
    <property type="nucleotide sequence ID" value="XM_016763217.1"/>
</dbReference>
<dbReference type="SUPFAM" id="SSF50630">
    <property type="entry name" value="Acid proteases"/>
    <property type="match status" value="1"/>
</dbReference>
<gene>
    <name evidence="1" type="ORF">Z519_05477</name>
</gene>
<dbReference type="VEuPathDB" id="FungiDB:Z519_05477"/>
<proteinExistence type="predicted"/>
<organism evidence="1 2">
    <name type="scientific">Cladophialophora bantiana (strain ATCC 10958 / CBS 173.52 / CDC B-1940 / NIH 8579)</name>
    <name type="common">Xylohypha bantiana</name>
    <dbReference type="NCBI Taxonomy" id="1442370"/>
    <lineage>
        <taxon>Eukaryota</taxon>
        <taxon>Fungi</taxon>
        <taxon>Dikarya</taxon>
        <taxon>Ascomycota</taxon>
        <taxon>Pezizomycotina</taxon>
        <taxon>Eurotiomycetes</taxon>
        <taxon>Chaetothyriomycetidae</taxon>
        <taxon>Chaetothyriales</taxon>
        <taxon>Herpotrichiellaceae</taxon>
        <taxon>Cladophialophora</taxon>
    </lineage>
</organism>
<evidence type="ECO:0000313" key="2">
    <source>
        <dbReference type="Proteomes" id="UP000053789"/>
    </source>
</evidence>
<dbReference type="OrthoDB" id="6079484at2759"/>
<dbReference type="HOGENOM" id="CLU_1001168_0_0_1"/>
<protein>
    <submittedName>
        <fullName evidence="1">Uncharacterized protein</fullName>
    </submittedName>
</protein>
<sequence length="278" mass="32204">MELRRQRLNCRIGDQLVQTVPDTGSDLDLMSLTYAKQSGFLIRKLDRGSQLVRFGDGSTKHLSGKVLAKFSIGSQTGMQKMHEFYVLEGLTSDVLLGGSTLDKFDVFNRHKNDLFELPDLDQFCDFNYIRWVQKNGDGSFLEASFDDFEFKFFPPPPDDPPDPSPGHQPALSVFQWLKRMYRRQSQREQRTCLTLAESETRYRQYLRYQSDKELERRRRATEKIVRLPHDQQITAQGEENAAQHQHDQQRQAFVARYHAAVTSVQLSSIHQSTSISRP</sequence>
<dbReference type="Proteomes" id="UP000053789">
    <property type="component" value="Unassembled WGS sequence"/>
</dbReference>
<dbReference type="EMBL" id="KN846986">
    <property type="protein sequence ID" value="KIW94161.1"/>
    <property type="molecule type" value="Genomic_DNA"/>
</dbReference>
<reference evidence="1" key="1">
    <citation type="submission" date="2015-01" db="EMBL/GenBank/DDBJ databases">
        <title>The Genome Sequence of Cladophialophora bantiana CBS 173.52.</title>
        <authorList>
            <consortium name="The Broad Institute Genomics Platform"/>
            <person name="Cuomo C."/>
            <person name="de Hoog S."/>
            <person name="Gorbushina A."/>
            <person name="Stielow B."/>
            <person name="Teixiera M."/>
            <person name="Abouelleil A."/>
            <person name="Chapman S.B."/>
            <person name="Priest M."/>
            <person name="Young S.K."/>
            <person name="Wortman J."/>
            <person name="Nusbaum C."/>
            <person name="Birren B."/>
        </authorList>
    </citation>
    <scope>NUCLEOTIDE SEQUENCE [LARGE SCALE GENOMIC DNA]</scope>
    <source>
        <strain evidence="1">CBS 173.52</strain>
    </source>
</reference>
<dbReference type="AlphaFoldDB" id="A0A0D2EWD7"/>
<dbReference type="GeneID" id="27698405"/>
<accession>A0A0D2EWD7</accession>
<dbReference type="CDD" id="cd00303">
    <property type="entry name" value="retropepsin_like"/>
    <property type="match status" value="1"/>
</dbReference>